<proteinExistence type="predicted"/>
<protein>
    <recommendedName>
        <fullName evidence="4">Galactose oxidase</fullName>
    </recommendedName>
</protein>
<feature type="non-terminal residue" evidence="2">
    <location>
        <position position="563"/>
    </location>
</feature>
<keyword evidence="3" id="KW-1185">Reference proteome</keyword>
<feature type="region of interest" description="Disordered" evidence="1">
    <location>
        <begin position="298"/>
        <end position="376"/>
    </location>
</feature>
<reference evidence="2 3" key="1">
    <citation type="journal article" date="2021" name="Sci. Rep.">
        <title>Genome sequencing of the multicellular alga Astrephomene provides insights into convergent evolution of germ-soma differentiation.</title>
        <authorList>
            <person name="Yamashita S."/>
            <person name="Yamamoto K."/>
            <person name="Matsuzaki R."/>
            <person name="Suzuki S."/>
            <person name="Yamaguchi H."/>
            <person name="Hirooka S."/>
            <person name="Minakuchi Y."/>
            <person name="Miyagishima S."/>
            <person name="Kawachi M."/>
            <person name="Toyoda A."/>
            <person name="Nozaki H."/>
        </authorList>
    </citation>
    <scope>NUCLEOTIDE SEQUENCE [LARGE SCALE GENOMIC DNA]</scope>
    <source>
        <strain evidence="2 3">NIES-4017</strain>
    </source>
</reference>
<gene>
    <name evidence="2" type="ORF">Agub_g13065</name>
</gene>
<sequence length="563" mass="59272">MRNSARLFPSHLRQSRSIFTASPFIATRLSHSTNSRNILRGNRNPQALRYRASAARSLPLPSIDTMENIKVTFTPVALTADSRPSLARSGACAAALPAWHPHDAIMLGGYTEEWPQQPQAQPTPRRAPCMEAWTFTAADGGRWHHVKFEEGSPVPQPRLTSQAVVVGDELWLVAGWNPAAAAAGGGGGVGSDPGSVEAQPFLNDVWALDLRSYSWRRLDVSGEDMPRISRFAMAPMPDGRLLLHTHRCSEHIMILDPATATATATVKDATGFGTAAAAGVETAAGQQQQQQPTLSFVPVRGVFPGDQSPPSRGLHSLTPAAAPPPDLFLPPPPPIQTPEAAVTATSPAPTTEVAKATAATAATSGSGSAGKPDGEVEVETKPLRTAMYVYGGAPQSGPMYGDLWVLDLDLLTWRQLAPAGIPPQARCSHVAAAFGSLPSSRGAAAAGSGRGEASGAEEVTPGRFLLLMGGSFYEQPGRLKPLGDVAVYDTQTNRWLEMEVEGTLPSPRNAAVMVPLKRQEAKSTAPTAGGAGGRDGSGSGGSTVDRFVLHGGWRPFVETYNDT</sequence>
<dbReference type="AlphaFoldDB" id="A0AAD3DZ82"/>
<feature type="compositionally biased region" description="Low complexity" evidence="1">
    <location>
        <begin position="337"/>
        <end position="371"/>
    </location>
</feature>
<dbReference type="Gene3D" id="2.120.10.80">
    <property type="entry name" value="Kelch-type beta propeller"/>
    <property type="match status" value="2"/>
</dbReference>
<dbReference type="EMBL" id="BMAR01000041">
    <property type="protein sequence ID" value="GFR50800.1"/>
    <property type="molecule type" value="Genomic_DNA"/>
</dbReference>
<evidence type="ECO:0000313" key="2">
    <source>
        <dbReference type="EMBL" id="GFR50800.1"/>
    </source>
</evidence>
<evidence type="ECO:0000313" key="3">
    <source>
        <dbReference type="Proteomes" id="UP001054857"/>
    </source>
</evidence>
<dbReference type="InterPro" id="IPR011043">
    <property type="entry name" value="Gal_Oxase/kelch_b-propeller"/>
</dbReference>
<evidence type="ECO:0000256" key="1">
    <source>
        <dbReference type="SAM" id="MobiDB-lite"/>
    </source>
</evidence>
<dbReference type="SUPFAM" id="SSF50965">
    <property type="entry name" value="Galactose oxidase, central domain"/>
    <property type="match status" value="1"/>
</dbReference>
<dbReference type="InterPro" id="IPR015915">
    <property type="entry name" value="Kelch-typ_b-propeller"/>
</dbReference>
<feature type="compositionally biased region" description="Gly residues" evidence="1">
    <location>
        <begin position="529"/>
        <end position="541"/>
    </location>
</feature>
<feature type="compositionally biased region" description="Pro residues" evidence="1">
    <location>
        <begin position="321"/>
        <end position="336"/>
    </location>
</feature>
<dbReference type="PANTHER" id="PTHR23244">
    <property type="entry name" value="KELCH REPEAT DOMAIN"/>
    <property type="match status" value="1"/>
</dbReference>
<feature type="region of interest" description="Disordered" evidence="1">
    <location>
        <begin position="518"/>
        <end position="543"/>
    </location>
</feature>
<evidence type="ECO:0008006" key="4">
    <source>
        <dbReference type="Google" id="ProtNLM"/>
    </source>
</evidence>
<name>A0AAD3DZ82_9CHLO</name>
<dbReference type="Proteomes" id="UP001054857">
    <property type="component" value="Unassembled WGS sequence"/>
</dbReference>
<dbReference type="PANTHER" id="PTHR23244:SF493">
    <property type="entry name" value="GALACTOSE OXIDASE, CENTRAL DOMAIN FAMILY PROTEIN"/>
    <property type="match status" value="1"/>
</dbReference>
<accession>A0AAD3DZ82</accession>
<organism evidence="2 3">
    <name type="scientific">Astrephomene gubernaculifera</name>
    <dbReference type="NCBI Taxonomy" id="47775"/>
    <lineage>
        <taxon>Eukaryota</taxon>
        <taxon>Viridiplantae</taxon>
        <taxon>Chlorophyta</taxon>
        <taxon>core chlorophytes</taxon>
        <taxon>Chlorophyceae</taxon>
        <taxon>CS clade</taxon>
        <taxon>Chlamydomonadales</taxon>
        <taxon>Astrephomenaceae</taxon>
        <taxon>Astrephomene</taxon>
    </lineage>
</organism>
<comment type="caution">
    <text evidence="2">The sequence shown here is derived from an EMBL/GenBank/DDBJ whole genome shotgun (WGS) entry which is preliminary data.</text>
</comment>